<accession>A0ABM1B3L7</accession>
<dbReference type="SUPFAM" id="SSF158457">
    <property type="entry name" value="Orange domain-like"/>
    <property type="match status" value="1"/>
</dbReference>
<organism evidence="2 3">
    <name type="scientific">Limulus polyphemus</name>
    <name type="common">Atlantic horseshoe crab</name>
    <dbReference type="NCBI Taxonomy" id="6850"/>
    <lineage>
        <taxon>Eukaryota</taxon>
        <taxon>Metazoa</taxon>
        <taxon>Ecdysozoa</taxon>
        <taxon>Arthropoda</taxon>
        <taxon>Chelicerata</taxon>
        <taxon>Merostomata</taxon>
        <taxon>Xiphosura</taxon>
        <taxon>Limulidae</taxon>
        <taxon>Limulus</taxon>
    </lineage>
</organism>
<feature type="compositionally biased region" description="Basic and acidic residues" evidence="1">
    <location>
        <begin position="171"/>
        <end position="182"/>
    </location>
</feature>
<dbReference type="GeneID" id="106459090"/>
<evidence type="ECO:0000313" key="4">
    <source>
        <dbReference type="RefSeq" id="XP_022241291.1"/>
    </source>
</evidence>
<evidence type="ECO:0000313" key="3">
    <source>
        <dbReference type="RefSeq" id="XP_013774131.1"/>
    </source>
</evidence>
<sequence>MPMAFEVGESDCDIQEMHELVAGYRACAEEAIRYLIEDEKVAPDDPLVLGLWQHLLLQEAELLGNHDDNPDSDDSGFELNESDLISHERSTPCSSDPDELNSPLSSQGDYLHTLSSPTSSGDPTGHHSHSSDISRTASIFSEPHVNVQQKSQEGEGDLQNLPRCVKTTSTSKRENEIMYEQK</sequence>
<proteinExistence type="predicted"/>
<reference evidence="3 4" key="1">
    <citation type="submission" date="2025-05" db="UniProtKB">
        <authorList>
            <consortium name="RefSeq"/>
        </authorList>
    </citation>
    <scope>IDENTIFICATION</scope>
    <source>
        <tissue evidence="3 4">Muscle</tissue>
    </source>
</reference>
<evidence type="ECO:0000313" key="2">
    <source>
        <dbReference type="Proteomes" id="UP000694941"/>
    </source>
</evidence>
<dbReference type="RefSeq" id="XP_022241291.1">
    <property type="nucleotide sequence ID" value="XM_022385583.1"/>
</dbReference>
<protein>
    <submittedName>
        <fullName evidence="3 4">Uncharacterized protein LOC106459090</fullName>
    </submittedName>
</protein>
<name>A0ABM1B3L7_LIMPO</name>
<dbReference type="Proteomes" id="UP000694941">
    <property type="component" value="Unplaced"/>
</dbReference>
<keyword evidence="2" id="KW-1185">Reference proteome</keyword>
<gene>
    <name evidence="3 4" type="primary">LOC106459090</name>
</gene>
<feature type="compositionally biased region" description="Polar residues" evidence="1">
    <location>
        <begin position="102"/>
        <end position="122"/>
    </location>
</feature>
<evidence type="ECO:0000256" key="1">
    <source>
        <dbReference type="SAM" id="MobiDB-lite"/>
    </source>
</evidence>
<feature type="region of interest" description="Disordered" evidence="1">
    <location>
        <begin position="66"/>
        <end position="182"/>
    </location>
</feature>
<dbReference type="RefSeq" id="XP_013774131.1">
    <property type="nucleotide sequence ID" value="XM_013918677.2"/>
</dbReference>
<dbReference type="Gene3D" id="6.10.250.980">
    <property type="match status" value="1"/>
</dbReference>